<feature type="region of interest" description="Disordered" evidence="1">
    <location>
        <begin position="61"/>
        <end position="90"/>
    </location>
</feature>
<gene>
    <name evidence="2" type="ORF">BO86DRAFT_125222</name>
</gene>
<name>A0A8T8WYB2_ASPJA</name>
<feature type="compositionally biased region" description="Basic and acidic residues" evidence="1">
    <location>
        <begin position="33"/>
        <end position="43"/>
    </location>
</feature>
<protein>
    <submittedName>
        <fullName evidence="2">Uncharacterized protein</fullName>
    </submittedName>
</protein>
<organism evidence="2 3">
    <name type="scientific">Aspergillus japonicus CBS 114.51</name>
    <dbReference type="NCBI Taxonomy" id="1448312"/>
    <lineage>
        <taxon>Eukaryota</taxon>
        <taxon>Fungi</taxon>
        <taxon>Dikarya</taxon>
        <taxon>Ascomycota</taxon>
        <taxon>Pezizomycotina</taxon>
        <taxon>Eurotiomycetes</taxon>
        <taxon>Eurotiomycetidae</taxon>
        <taxon>Eurotiales</taxon>
        <taxon>Aspergillaceae</taxon>
        <taxon>Aspergillus</taxon>
        <taxon>Aspergillus subgen. Circumdati</taxon>
    </lineage>
</organism>
<dbReference type="EMBL" id="KZ824802">
    <property type="protein sequence ID" value="RAH80630.1"/>
    <property type="molecule type" value="Genomic_DNA"/>
</dbReference>
<proteinExistence type="predicted"/>
<dbReference type="AlphaFoldDB" id="A0A8T8WYB2"/>
<evidence type="ECO:0000256" key="1">
    <source>
        <dbReference type="SAM" id="MobiDB-lite"/>
    </source>
</evidence>
<sequence length="122" mass="13643">MRPRIRTPTRSIVALSGDKKEPGILLRDPPNPRTHDQDHEHIPNPHPSTVFTRLRVENPIRRSTDTPPTLHSTALHRTPPHSTPGPATPDATYQLPSYGPARQARLVSGRELELCSVRCIVM</sequence>
<reference evidence="2 3" key="1">
    <citation type="submission" date="2018-02" db="EMBL/GenBank/DDBJ databases">
        <title>The genomes of Aspergillus section Nigri reveals drivers in fungal speciation.</title>
        <authorList>
            <consortium name="DOE Joint Genome Institute"/>
            <person name="Vesth T.C."/>
            <person name="Nybo J."/>
            <person name="Theobald S."/>
            <person name="Brandl J."/>
            <person name="Frisvad J.C."/>
            <person name="Nielsen K.F."/>
            <person name="Lyhne E.K."/>
            <person name="Kogle M.E."/>
            <person name="Kuo A."/>
            <person name="Riley R."/>
            <person name="Clum A."/>
            <person name="Nolan M."/>
            <person name="Lipzen A."/>
            <person name="Salamov A."/>
            <person name="Henrissat B."/>
            <person name="Wiebenga A."/>
            <person name="De vries R.P."/>
            <person name="Grigoriev I.V."/>
            <person name="Mortensen U.H."/>
            <person name="Andersen M.R."/>
            <person name="Baker S.E."/>
        </authorList>
    </citation>
    <scope>NUCLEOTIDE SEQUENCE [LARGE SCALE GENOMIC DNA]</scope>
    <source>
        <strain evidence="2 3">CBS 114.51</strain>
    </source>
</reference>
<evidence type="ECO:0000313" key="3">
    <source>
        <dbReference type="Proteomes" id="UP000249497"/>
    </source>
</evidence>
<keyword evidence="3" id="KW-1185">Reference proteome</keyword>
<evidence type="ECO:0000313" key="2">
    <source>
        <dbReference type="EMBL" id="RAH80630.1"/>
    </source>
</evidence>
<accession>A0A8T8WYB2</accession>
<dbReference type="RefSeq" id="XP_025526524.1">
    <property type="nucleotide sequence ID" value="XM_025666057.1"/>
</dbReference>
<dbReference type="Proteomes" id="UP000249497">
    <property type="component" value="Unassembled WGS sequence"/>
</dbReference>
<feature type="region of interest" description="Disordered" evidence="1">
    <location>
        <begin position="1"/>
        <end position="49"/>
    </location>
</feature>
<dbReference type="GeneID" id="37169749"/>